<feature type="domain" description="GRF-type" evidence="5">
    <location>
        <begin position="109"/>
        <end position="147"/>
    </location>
</feature>
<evidence type="ECO:0000313" key="6">
    <source>
        <dbReference type="EMBL" id="MED6180941.1"/>
    </source>
</evidence>
<keyword evidence="7" id="KW-1185">Reference proteome</keyword>
<dbReference type="PROSITE" id="PS51999">
    <property type="entry name" value="ZF_GRF"/>
    <property type="match status" value="1"/>
</dbReference>
<evidence type="ECO:0000313" key="7">
    <source>
        <dbReference type="Proteomes" id="UP001341840"/>
    </source>
</evidence>
<sequence>MRFLATEVRQAAAVSRCGGASVQRRFRGAVNGDLEGKGYGATEVKIDAPSHFRDCTRSSSKKLRSTHGRIPRRYVACGRMPKCTFFEWIDEDEGLKGECASSIQRRVRCFCGDSLTLRTFGTARNPNRKFISCPNRRCKFFEWVDKDDKLGAIKIQDASRQSSSALEAVNLRIRGTMEEHAIFQAQEEKMNKLRVDIERFNVEIRQ</sequence>
<organism evidence="6 7">
    <name type="scientific">Stylosanthes scabra</name>
    <dbReference type="NCBI Taxonomy" id="79078"/>
    <lineage>
        <taxon>Eukaryota</taxon>
        <taxon>Viridiplantae</taxon>
        <taxon>Streptophyta</taxon>
        <taxon>Embryophyta</taxon>
        <taxon>Tracheophyta</taxon>
        <taxon>Spermatophyta</taxon>
        <taxon>Magnoliopsida</taxon>
        <taxon>eudicotyledons</taxon>
        <taxon>Gunneridae</taxon>
        <taxon>Pentapetalae</taxon>
        <taxon>rosids</taxon>
        <taxon>fabids</taxon>
        <taxon>Fabales</taxon>
        <taxon>Fabaceae</taxon>
        <taxon>Papilionoideae</taxon>
        <taxon>50 kb inversion clade</taxon>
        <taxon>dalbergioids sensu lato</taxon>
        <taxon>Dalbergieae</taxon>
        <taxon>Pterocarpus clade</taxon>
        <taxon>Stylosanthes</taxon>
    </lineage>
</organism>
<evidence type="ECO:0000256" key="3">
    <source>
        <dbReference type="ARBA" id="ARBA00022833"/>
    </source>
</evidence>
<name>A0ABU6W817_9FABA</name>
<dbReference type="EMBL" id="JASCZI010181282">
    <property type="protein sequence ID" value="MED6180941.1"/>
    <property type="molecule type" value="Genomic_DNA"/>
</dbReference>
<dbReference type="InterPro" id="IPR010666">
    <property type="entry name" value="Znf_GRF"/>
</dbReference>
<protein>
    <recommendedName>
        <fullName evidence="5">GRF-type domain-containing protein</fullName>
    </recommendedName>
</protein>
<keyword evidence="2 4" id="KW-0863">Zinc-finger</keyword>
<proteinExistence type="predicted"/>
<evidence type="ECO:0000256" key="2">
    <source>
        <dbReference type="ARBA" id="ARBA00022771"/>
    </source>
</evidence>
<dbReference type="PANTHER" id="PTHR33248">
    <property type="entry name" value="ZINC ION-BINDING PROTEIN"/>
    <property type="match status" value="1"/>
</dbReference>
<accession>A0ABU6W817</accession>
<comment type="caution">
    <text evidence="6">The sequence shown here is derived from an EMBL/GenBank/DDBJ whole genome shotgun (WGS) entry which is preliminary data.</text>
</comment>
<dbReference type="Pfam" id="PF06839">
    <property type="entry name" value="Zn_ribbon_GRF"/>
    <property type="match status" value="1"/>
</dbReference>
<keyword evidence="1" id="KW-0479">Metal-binding</keyword>
<keyword evidence="3" id="KW-0862">Zinc</keyword>
<gene>
    <name evidence="6" type="ORF">PIB30_014723</name>
</gene>
<evidence type="ECO:0000256" key="4">
    <source>
        <dbReference type="PROSITE-ProRule" id="PRU01343"/>
    </source>
</evidence>
<dbReference type="Proteomes" id="UP001341840">
    <property type="component" value="Unassembled WGS sequence"/>
</dbReference>
<reference evidence="6 7" key="1">
    <citation type="journal article" date="2023" name="Plants (Basel)">
        <title>Bridging the Gap: Combining Genomics and Transcriptomics Approaches to Understand Stylosanthes scabra, an Orphan Legume from the Brazilian Caatinga.</title>
        <authorList>
            <person name="Ferreira-Neto J.R.C."/>
            <person name="da Silva M.D."/>
            <person name="Binneck E."/>
            <person name="de Melo N.F."/>
            <person name="da Silva R.H."/>
            <person name="de Melo A.L.T.M."/>
            <person name="Pandolfi V."/>
            <person name="Bustamante F.O."/>
            <person name="Brasileiro-Vidal A.C."/>
            <person name="Benko-Iseppon A.M."/>
        </authorList>
    </citation>
    <scope>NUCLEOTIDE SEQUENCE [LARGE SCALE GENOMIC DNA]</scope>
    <source>
        <tissue evidence="6">Leaves</tissue>
    </source>
</reference>
<evidence type="ECO:0000256" key="1">
    <source>
        <dbReference type="ARBA" id="ARBA00022723"/>
    </source>
</evidence>
<evidence type="ECO:0000259" key="5">
    <source>
        <dbReference type="PROSITE" id="PS51999"/>
    </source>
</evidence>